<keyword evidence="2" id="KW-1185">Reference proteome</keyword>
<dbReference type="AlphaFoldDB" id="A0A2V2LDB2"/>
<proteinExistence type="predicted"/>
<protein>
    <recommendedName>
        <fullName evidence="3">PhiE125 gp8 family phage protein</fullName>
    </recommendedName>
</protein>
<dbReference type="NCBIfam" id="TIGR01560">
    <property type="entry name" value="put_DNA_pack"/>
    <property type="match status" value="1"/>
</dbReference>
<dbReference type="Gene3D" id="1.10.3230.30">
    <property type="entry name" value="Phage gp6-like head-tail connector protein"/>
    <property type="match status" value="1"/>
</dbReference>
<evidence type="ECO:0000313" key="1">
    <source>
        <dbReference type="EMBL" id="PWR03052.1"/>
    </source>
</evidence>
<gene>
    <name evidence="1" type="ORF">DKT77_08940</name>
</gene>
<evidence type="ECO:0008006" key="3">
    <source>
        <dbReference type="Google" id="ProtNLM"/>
    </source>
</evidence>
<dbReference type="NCBIfam" id="TIGR02215">
    <property type="entry name" value="phage_chp_gp8"/>
    <property type="match status" value="1"/>
</dbReference>
<evidence type="ECO:0000313" key="2">
    <source>
        <dbReference type="Proteomes" id="UP000245680"/>
    </source>
</evidence>
<dbReference type="RefSeq" id="WP_109811358.1">
    <property type="nucleotide sequence ID" value="NZ_QGKU01000031.1"/>
</dbReference>
<dbReference type="EMBL" id="QGKU01000031">
    <property type="protein sequence ID" value="PWR03052.1"/>
    <property type="molecule type" value="Genomic_DNA"/>
</dbReference>
<dbReference type="CDD" id="cd08054">
    <property type="entry name" value="gp6"/>
    <property type="match status" value="1"/>
</dbReference>
<organism evidence="1 2">
    <name type="scientific">Meridianimarinicoccus roseus</name>
    <dbReference type="NCBI Taxonomy" id="2072018"/>
    <lineage>
        <taxon>Bacteria</taxon>
        <taxon>Pseudomonadati</taxon>
        <taxon>Pseudomonadota</taxon>
        <taxon>Alphaproteobacteria</taxon>
        <taxon>Rhodobacterales</taxon>
        <taxon>Paracoccaceae</taxon>
        <taxon>Meridianimarinicoccus</taxon>
    </lineage>
</organism>
<accession>A0A2V2LDB2</accession>
<reference evidence="1 2" key="1">
    <citation type="submission" date="2018-05" db="EMBL/GenBank/DDBJ databases">
        <title>Rhodobacteraceae gen. nov., sp. nov. isolated from sea water.</title>
        <authorList>
            <person name="Ren Y."/>
        </authorList>
    </citation>
    <scope>NUCLEOTIDE SEQUENCE [LARGE SCALE GENOMIC DNA]</scope>
    <source>
        <strain evidence="1 2">TG-679</strain>
    </source>
</reference>
<dbReference type="OrthoDB" id="8478788at2"/>
<name>A0A2V2LDB2_9RHOB</name>
<dbReference type="InterPro" id="IPR006450">
    <property type="entry name" value="Phage_HK97_gp6-like"/>
</dbReference>
<sequence length="199" mass="21680">MKLVELTPIPTGDLPLAALRAHLRLGTGFTDDDLQDPVLETALRAALAAIEARTGKLLFERSFRWTVSAWRSPRVQALPVAPVNMLVSLTVTTRTGDVTLADMSDVVLEEDTHRPLMHAVRPCLPDIPALGQAVLTFTAGYSQDWAGMPPDLAHAVLLLAAHFYELRHEITTHDGNMPFGVSSLIDRYRTVRVLGGAPA</sequence>
<dbReference type="Proteomes" id="UP000245680">
    <property type="component" value="Unassembled WGS sequence"/>
</dbReference>
<comment type="caution">
    <text evidence="1">The sequence shown here is derived from an EMBL/GenBank/DDBJ whole genome shotgun (WGS) entry which is preliminary data.</text>
</comment>
<dbReference type="InterPro" id="IPR011738">
    <property type="entry name" value="Phage_CHP"/>
</dbReference>